<evidence type="ECO:0000313" key="3">
    <source>
        <dbReference type="Proteomes" id="UP000824150"/>
    </source>
</evidence>
<reference evidence="2" key="2">
    <citation type="submission" date="2021-04" db="EMBL/GenBank/DDBJ databases">
        <authorList>
            <person name="Gilroy R."/>
        </authorList>
    </citation>
    <scope>NUCLEOTIDE SEQUENCE</scope>
    <source>
        <strain evidence="2">687</strain>
    </source>
</reference>
<comment type="similarity">
    <text evidence="1">Belongs to the HAD-like hydrolase superfamily. PhnX family.</text>
</comment>
<feature type="binding site" evidence="1">
    <location>
        <position position="15"/>
    </location>
    <ligand>
        <name>Mg(2+)</name>
        <dbReference type="ChEBI" id="CHEBI:18420"/>
    </ligand>
</feature>
<dbReference type="AlphaFoldDB" id="A0A9E2KLN3"/>
<comment type="function">
    <text evidence="1">Involved in phosphonate degradation.</text>
</comment>
<dbReference type="SUPFAM" id="SSF56784">
    <property type="entry name" value="HAD-like"/>
    <property type="match status" value="1"/>
</dbReference>
<accession>A0A9E2KLN3</accession>
<dbReference type="Gene3D" id="1.10.150.240">
    <property type="entry name" value="Putative phosphatase, domain 2"/>
    <property type="match status" value="1"/>
</dbReference>
<comment type="caution">
    <text evidence="2">The sequence shown here is derived from an EMBL/GenBank/DDBJ whole genome shotgun (WGS) entry which is preliminary data.</text>
</comment>
<keyword evidence="1" id="KW-0479">Metal-binding</keyword>
<sequence>MHKNLSIAAVIFDWAGTTVDYGSHAPSAVFAQVFAQHGVKLTAAQINGPMGLEKKAHIRSLLSLETAKEQWQAQYAREATEEDINTLYEEFEDTLFKVVADRAAPLAGVVETVSALRAQGIKIGSTTGYNSKMMEQVLPTAKAHGYCPDCVVTPDVVGGVGRPAPYMLFECMRRLNVFPPRAVLKVGDTIADVLEGKHAGALSVGLLQGSNILGFSSEEEYRALPADELKASKQAAAARYKEAGADFVLDSITQLPSLVAAINGMRSY</sequence>
<dbReference type="GO" id="GO:0005829">
    <property type="term" value="C:cytosol"/>
    <property type="evidence" value="ECO:0007669"/>
    <property type="project" value="TreeGrafter"/>
</dbReference>
<keyword evidence="1" id="KW-0704">Schiff base</keyword>
<dbReference type="PANTHER" id="PTHR43434">
    <property type="entry name" value="PHOSPHOGLYCOLATE PHOSPHATASE"/>
    <property type="match status" value="1"/>
</dbReference>
<organism evidence="2 3">
    <name type="scientific">Candidatus Anaerobiospirillum merdipullorum</name>
    <dbReference type="NCBI Taxonomy" id="2838450"/>
    <lineage>
        <taxon>Bacteria</taxon>
        <taxon>Pseudomonadati</taxon>
        <taxon>Pseudomonadota</taxon>
        <taxon>Gammaproteobacteria</taxon>
        <taxon>Aeromonadales</taxon>
        <taxon>Succinivibrionaceae</taxon>
        <taxon>Anaerobiospirillum</taxon>
    </lineage>
</organism>
<evidence type="ECO:0000256" key="1">
    <source>
        <dbReference type="HAMAP-Rule" id="MF_01375"/>
    </source>
</evidence>
<dbReference type="HAMAP" id="MF_01375">
    <property type="entry name" value="PhnX"/>
    <property type="match status" value="1"/>
</dbReference>
<evidence type="ECO:0000313" key="2">
    <source>
        <dbReference type="EMBL" id="MBU3826061.1"/>
    </source>
</evidence>
<gene>
    <name evidence="1" type="primary">phnX</name>
    <name evidence="2" type="ORF">IAA31_01005</name>
</gene>
<comment type="subunit">
    <text evidence="1">Homodimer.</text>
</comment>
<feature type="active site" description="Nucleophile" evidence="1">
    <location>
        <position position="13"/>
    </location>
</feature>
<dbReference type="Proteomes" id="UP000824150">
    <property type="component" value="Unassembled WGS sequence"/>
</dbReference>
<dbReference type="EMBL" id="JAHLFG010000009">
    <property type="protein sequence ID" value="MBU3826061.1"/>
    <property type="molecule type" value="Genomic_DNA"/>
</dbReference>
<keyword evidence="1" id="KW-0460">Magnesium</keyword>
<feature type="active site" description="Schiff-base intermediate with substrate" evidence="1">
    <location>
        <position position="54"/>
    </location>
</feature>
<feature type="binding site" evidence="1">
    <location>
        <position position="13"/>
    </location>
    <ligand>
        <name>Mg(2+)</name>
        <dbReference type="ChEBI" id="CHEBI:18420"/>
    </ligand>
</feature>
<dbReference type="PANTHER" id="PTHR43434:SF19">
    <property type="entry name" value="PHOSPHONOACETALDEHYDE HYDROLASE"/>
    <property type="match status" value="1"/>
</dbReference>
<dbReference type="InterPro" id="IPR006323">
    <property type="entry name" value="Phosphonoacetald_hydro"/>
</dbReference>
<dbReference type="Gene3D" id="3.40.50.1000">
    <property type="entry name" value="HAD superfamily/HAD-like"/>
    <property type="match status" value="1"/>
</dbReference>
<dbReference type="InterPro" id="IPR023198">
    <property type="entry name" value="PGP-like_dom2"/>
</dbReference>
<dbReference type="EC" id="3.11.1.1" evidence="1"/>
<dbReference type="GO" id="GO:0019700">
    <property type="term" value="P:organic phosphonate catabolic process"/>
    <property type="evidence" value="ECO:0007669"/>
    <property type="project" value="InterPro"/>
</dbReference>
<dbReference type="GO" id="GO:0006281">
    <property type="term" value="P:DNA repair"/>
    <property type="evidence" value="ECO:0007669"/>
    <property type="project" value="TreeGrafter"/>
</dbReference>
<dbReference type="GO" id="GO:0050194">
    <property type="term" value="F:phosphonoacetaldehyde hydrolase activity"/>
    <property type="evidence" value="ECO:0007669"/>
    <property type="project" value="UniProtKB-UniRule"/>
</dbReference>
<feature type="binding site" evidence="1">
    <location>
        <position position="188"/>
    </location>
    <ligand>
        <name>Mg(2+)</name>
        <dbReference type="ChEBI" id="CHEBI:18420"/>
    </ligand>
</feature>
<dbReference type="SFLD" id="SFLDG01129">
    <property type="entry name" value="C1.5:_HAD__Beta-PGM__Phosphata"/>
    <property type="match status" value="1"/>
</dbReference>
<dbReference type="Pfam" id="PF00702">
    <property type="entry name" value="Hydrolase"/>
    <property type="match status" value="1"/>
</dbReference>
<comment type="catalytic activity">
    <reaction evidence="1">
        <text>phosphonoacetaldehyde + H2O = acetaldehyde + phosphate + H(+)</text>
        <dbReference type="Rhea" id="RHEA:18905"/>
        <dbReference type="ChEBI" id="CHEBI:15343"/>
        <dbReference type="ChEBI" id="CHEBI:15377"/>
        <dbReference type="ChEBI" id="CHEBI:15378"/>
        <dbReference type="ChEBI" id="CHEBI:43474"/>
        <dbReference type="ChEBI" id="CHEBI:58383"/>
        <dbReference type="EC" id="3.11.1.1"/>
    </reaction>
</comment>
<dbReference type="NCBIfam" id="TIGR01422">
    <property type="entry name" value="phosphonatase"/>
    <property type="match status" value="1"/>
</dbReference>
<comment type="cofactor">
    <cofactor evidence="1">
        <name>Mg(2+)</name>
        <dbReference type="ChEBI" id="CHEBI:18420"/>
    </cofactor>
    <text evidence="1">Binds 1 Mg(2+) ion per subunit.</text>
</comment>
<reference evidence="2" key="1">
    <citation type="journal article" date="2021" name="PeerJ">
        <title>Extensive microbial diversity within the chicken gut microbiome revealed by metagenomics and culture.</title>
        <authorList>
            <person name="Gilroy R."/>
            <person name="Ravi A."/>
            <person name="Getino M."/>
            <person name="Pursley I."/>
            <person name="Horton D.L."/>
            <person name="Alikhan N.F."/>
            <person name="Baker D."/>
            <person name="Gharbi K."/>
            <person name="Hall N."/>
            <person name="Watson M."/>
            <person name="Adriaenssens E.M."/>
            <person name="Foster-Nyarko E."/>
            <person name="Jarju S."/>
            <person name="Secka A."/>
            <person name="Antonio M."/>
            <person name="Oren A."/>
            <person name="Chaudhuri R.R."/>
            <person name="La Ragione R."/>
            <person name="Hildebrand F."/>
            <person name="Pallen M.J."/>
        </authorList>
    </citation>
    <scope>NUCLEOTIDE SEQUENCE</scope>
    <source>
        <strain evidence="2">687</strain>
    </source>
</reference>
<dbReference type="InterPro" id="IPR023214">
    <property type="entry name" value="HAD_sf"/>
</dbReference>
<name>A0A9E2KLN3_9GAMM</name>
<keyword evidence="1 2" id="KW-0378">Hydrolase</keyword>
<protein>
    <recommendedName>
        <fullName evidence="1">Phosphonoacetaldehyde hydrolase</fullName>
        <shortName evidence="1">Phosphonatase</shortName>
        <ecNumber evidence="1">3.11.1.1</ecNumber>
    </recommendedName>
    <alternativeName>
        <fullName evidence="1">Phosphonoacetaldehyde phosphonohydrolase</fullName>
    </alternativeName>
</protein>
<dbReference type="InterPro" id="IPR036412">
    <property type="entry name" value="HAD-like_sf"/>
</dbReference>
<dbReference type="SFLD" id="SFLDS00003">
    <property type="entry name" value="Haloacid_Dehalogenase"/>
    <property type="match status" value="1"/>
</dbReference>
<dbReference type="GO" id="GO:0008967">
    <property type="term" value="F:phosphoglycolate phosphatase activity"/>
    <property type="evidence" value="ECO:0007669"/>
    <property type="project" value="TreeGrafter"/>
</dbReference>
<dbReference type="GO" id="GO:0000287">
    <property type="term" value="F:magnesium ion binding"/>
    <property type="evidence" value="ECO:0007669"/>
    <property type="project" value="UniProtKB-UniRule"/>
</dbReference>
<dbReference type="InterPro" id="IPR050155">
    <property type="entry name" value="HAD-like_hydrolase_sf"/>
</dbReference>
<dbReference type="SFLD" id="SFLDG01135">
    <property type="entry name" value="C1.5.6:_HAD__Beta-PGM__Phospha"/>
    <property type="match status" value="1"/>
</dbReference>
<proteinExistence type="inferred from homology"/>